<reference evidence="3" key="2">
    <citation type="submission" date="2001-05" db="EMBL/GenBank/DDBJ databases">
        <title>Oryza sativa nipponbare(GA3) genomic DNA, chromosome 6, BAC clone:OSJNBa0062J13.</title>
        <authorList>
            <person name="Sasaki T."/>
            <person name="Matsumoto T."/>
            <person name="Yamamoto K."/>
        </authorList>
    </citation>
    <scope>NUCLEOTIDE SEQUENCE</scope>
</reference>
<sequence>MAKSPWRTVLEPLEHGEQHRLEEMRQHPVAGPRASSGDAAERRHLPKPAAAANCSSSATATPPNAATSPSKRPPWQRPQPPSQRDAPATDVGDGLTKLRGVDDGGYMDVVELSMAWTQMWLLTIRVVEEIHNGPRVKIAMLGIFLCSLRQTWERDERIGGYPGKVGNLLYILCPAFSAVPSAASFSAFRIVPAMATTVAFPAMATVAPATATVPAAATDTMGATVPFRQWRSYV</sequence>
<feature type="region of interest" description="Disordered" evidence="1">
    <location>
        <begin position="1"/>
        <end position="97"/>
    </location>
</feature>
<evidence type="ECO:0000313" key="3">
    <source>
        <dbReference type="EMBL" id="BAD68568.1"/>
    </source>
</evidence>
<dbReference type="Proteomes" id="UP000000763">
    <property type="component" value="Chromosome 6"/>
</dbReference>
<reference evidence="4" key="4">
    <citation type="journal article" date="2008" name="Nucleic Acids Res.">
        <title>The rice annotation project database (RAP-DB): 2008 update.</title>
        <authorList>
            <consortium name="The rice annotation project (RAP)"/>
        </authorList>
    </citation>
    <scope>GENOME REANNOTATION</scope>
    <source>
        <strain evidence="4">cv. Nipponbare</strain>
    </source>
</reference>
<dbReference type="AlphaFoldDB" id="Q5VPQ7"/>
<accession>Q5VPQ7</accession>
<reference evidence="2" key="1">
    <citation type="submission" date="2001-03" db="EMBL/GenBank/DDBJ databases">
        <title>Oryza sativa nipponbare(GA3) genomic DNA, chromosome 6, PAC clone:P0660D08.</title>
        <authorList>
            <person name="Sasaki T."/>
            <person name="Matsumoto T."/>
            <person name="Yamamoto K."/>
        </authorList>
    </citation>
    <scope>NUCLEOTIDE SEQUENCE</scope>
</reference>
<reference evidence="4" key="3">
    <citation type="journal article" date="2005" name="Nature">
        <title>The map-based sequence of the rice genome.</title>
        <authorList>
            <consortium name="International rice genome sequencing project (IRGSP)"/>
            <person name="Matsumoto T."/>
            <person name="Wu J."/>
            <person name="Kanamori H."/>
            <person name="Katayose Y."/>
            <person name="Fujisawa M."/>
            <person name="Namiki N."/>
            <person name="Mizuno H."/>
            <person name="Yamamoto K."/>
            <person name="Antonio B.A."/>
            <person name="Baba T."/>
            <person name="Sakata K."/>
            <person name="Nagamura Y."/>
            <person name="Aoki H."/>
            <person name="Arikawa K."/>
            <person name="Arita K."/>
            <person name="Bito T."/>
            <person name="Chiden Y."/>
            <person name="Fujitsuka N."/>
            <person name="Fukunaka R."/>
            <person name="Hamada M."/>
            <person name="Harada C."/>
            <person name="Hayashi A."/>
            <person name="Hijishita S."/>
            <person name="Honda M."/>
            <person name="Hosokawa S."/>
            <person name="Ichikawa Y."/>
            <person name="Idonuma A."/>
            <person name="Iijima M."/>
            <person name="Ikeda M."/>
            <person name="Ikeno M."/>
            <person name="Ito K."/>
            <person name="Ito S."/>
            <person name="Ito T."/>
            <person name="Ito Y."/>
            <person name="Ito Y."/>
            <person name="Iwabuchi A."/>
            <person name="Kamiya K."/>
            <person name="Karasawa W."/>
            <person name="Kurita K."/>
            <person name="Katagiri S."/>
            <person name="Kikuta A."/>
            <person name="Kobayashi H."/>
            <person name="Kobayashi N."/>
            <person name="Machita K."/>
            <person name="Maehara T."/>
            <person name="Masukawa M."/>
            <person name="Mizubayashi T."/>
            <person name="Mukai Y."/>
            <person name="Nagasaki H."/>
            <person name="Nagata Y."/>
            <person name="Naito S."/>
            <person name="Nakashima M."/>
            <person name="Nakama Y."/>
            <person name="Nakamichi Y."/>
            <person name="Nakamura M."/>
            <person name="Meguro A."/>
            <person name="Negishi M."/>
            <person name="Ohta I."/>
            <person name="Ohta T."/>
            <person name="Okamoto M."/>
            <person name="Ono N."/>
            <person name="Saji S."/>
            <person name="Sakaguchi M."/>
            <person name="Sakai K."/>
            <person name="Shibata M."/>
            <person name="Shimokawa T."/>
            <person name="Song J."/>
            <person name="Takazaki Y."/>
            <person name="Terasawa K."/>
            <person name="Tsugane M."/>
            <person name="Tsuji K."/>
            <person name="Ueda S."/>
            <person name="Waki K."/>
            <person name="Yamagata H."/>
            <person name="Yamamoto M."/>
            <person name="Yamamoto S."/>
            <person name="Yamane H."/>
            <person name="Yoshiki S."/>
            <person name="Yoshihara R."/>
            <person name="Yukawa K."/>
            <person name="Zhong H."/>
            <person name="Yano M."/>
            <person name="Yuan Q."/>
            <person name="Ouyang S."/>
            <person name="Liu J."/>
            <person name="Jones K.M."/>
            <person name="Gansberger K."/>
            <person name="Moffat K."/>
            <person name="Hill J."/>
            <person name="Bera J."/>
            <person name="Fadrosh D."/>
            <person name="Jin S."/>
            <person name="Johri S."/>
            <person name="Kim M."/>
            <person name="Overton L."/>
            <person name="Reardon M."/>
            <person name="Tsitrin T."/>
            <person name="Vuong H."/>
            <person name="Weaver B."/>
            <person name="Ciecko A."/>
            <person name="Tallon L."/>
            <person name="Jackson J."/>
            <person name="Pai G."/>
            <person name="Aken S.V."/>
            <person name="Utterback T."/>
            <person name="Reidmuller S."/>
            <person name="Feldblyum T."/>
            <person name="Hsiao J."/>
            <person name="Zismann V."/>
            <person name="Iobst S."/>
            <person name="de Vazeille A.R."/>
            <person name="Buell C.R."/>
            <person name="Ying K."/>
            <person name="Li Y."/>
            <person name="Lu T."/>
            <person name="Huang Y."/>
            <person name="Zhao Q."/>
            <person name="Feng Q."/>
            <person name="Zhang L."/>
            <person name="Zhu J."/>
            <person name="Weng Q."/>
            <person name="Mu J."/>
            <person name="Lu Y."/>
            <person name="Fan D."/>
            <person name="Liu Y."/>
            <person name="Guan J."/>
            <person name="Zhang Y."/>
            <person name="Yu S."/>
            <person name="Liu X."/>
            <person name="Zhang Y."/>
            <person name="Hong G."/>
            <person name="Han B."/>
            <person name="Choisne N."/>
            <person name="Demange N."/>
            <person name="Orjeda G."/>
            <person name="Samain S."/>
            <person name="Cattolico L."/>
            <person name="Pelletier E."/>
            <person name="Couloux A."/>
            <person name="Segurens B."/>
            <person name="Wincker P."/>
            <person name="D'Hont A."/>
            <person name="Scarpelli C."/>
            <person name="Weissenbach J."/>
            <person name="Salanoubat M."/>
            <person name="Quetier F."/>
            <person name="Yu Y."/>
            <person name="Kim H.R."/>
            <person name="Rambo T."/>
            <person name="Currie J."/>
            <person name="Collura K."/>
            <person name="Luo M."/>
            <person name="Yang T."/>
            <person name="Ammiraju J.S.S."/>
            <person name="Engler F."/>
            <person name="Soderlund C."/>
            <person name="Wing R.A."/>
            <person name="Palmer L.E."/>
            <person name="de la Bastide M."/>
            <person name="Spiegel L."/>
            <person name="Nascimento L."/>
            <person name="Zutavern T."/>
            <person name="O'Shaughnessy A."/>
            <person name="Dike S."/>
            <person name="Dedhia N."/>
            <person name="Preston R."/>
            <person name="Balija V."/>
            <person name="McCombie W.R."/>
            <person name="Chow T."/>
            <person name="Chen H."/>
            <person name="Chung M."/>
            <person name="Chen C."/>
            <person name="Shaw J."/>
            <person name="Wu H."/>
            <person name="Hsiao K."/>
            <person name="Chao Y."/>
            <person name="Chu M."/>
            <person name="Cheng C."/>
            <person name="Hour A."/>
            <person name="Lee P."/>
            <person name="Lin S."/>
            <person name="Lin Y."/>
            <person name="Liou J."/>
            <person name="Liu S."/>
            <person name="Hsing Y."/>
            <person name="Raghuvanshi S."/>
            <person name="Mohanty A."/>
            <person name="Bharti A.K."/>
            <person name="Gaur A."/>
            <person name="Gupta V."/>
            <person name="Kumar D."/>
            <person name="Ravi V."/>
            <person name="Vij S."/>
            <person name="Kapur A."/>
            <person name="Khurana P."/>
            <person name="Khurana P."/>
            <person name="Khurana J.P."/>
            <person name="Tyagi A.K."/>
            <person name="Gaikwad K."/>
            <person name="Singh A."/>
            <person name="Dalal V."/>
            <person name="Srivastava S."/>
            <person name="Dixit A."/>
            <person name="Pal A.K."/>
            <person name="Ghazi I.A."/>
            <person name="Yadav M."/>
            <person name="Pandit A."/>
            <person name="Bhargava A."/>
            <person name="Sureshbabu K."/>
            <person name="Batra K."/>
            <person name="Sharma T.R."/>
            <person name="Mohapatra T."/>
            <person name="Singh N.K."/>
            <person name="Messing J."/>
            <person name="Nelson A.B."/>
            <person name="Fuks G."/>
            <person name="Kavchok S."/>
            <person name="Keizer G."/>
            <person name="Linton E."/>
            <person name="Llaca V."/>
            <person name="Song R."/>
            <person name="Tanyolac B."/>
            <person name="Young S."/>
            <person name="Ho-Il K."/>
            <person name="Hahn J.H."/>
            <person name="Sangsakoo G."/>
            <person name="Vanavichit A."/>
            <person name="de Mattos Luiz.A.T."/>
            <person name="Zimmer P.D."/>
            <person name="Malone G."/>
            <person name="Dellagostin O."/>
            <person name="de Oliveira A.C."/>
            <person name="Bevan M."/>
            <person name="Bancroft I."/>
            <person name="Minx P."/>
            <person name="Cordum H."/>
            <person name="Wilson R."/>
            <person name="Cheng Z."/>
            <person name="Jin W."/>
            <person name="Jiang J."/>
            <person name="Leong S.A."/>
            <person name="Iwama H."/>
            <person name="Gojobori T."/>
            <person name="Itoh T."/>
            <person name="Niimura Y."/>
            <person name="Fujii Y."/>
            <person name="Habara T."/>
            <person name="Sakai H."/>
            <person name="Sato Y."/>
            <person name="Wilson G."/>
            <person name="Kumar K."/>
            <person name="McCouch S."/>
            <person name="Juretic N."/>
            <person name="Hoen D."/>
            <person name="Wright S."/>
            <person name="Bruskiewich R."/>
            <person name="Bureau T."/>
            <person name="Miyao A."/>
            <person name="Hirochika H."/>
            <person name="Nishikawa T."/>
            <person name="Kadowaki K."/>
            <person name="Sugiura M."/>
            <person name="Burr B."/>
            <person name="Sasaki T."/>
        </authorList>
    </citation>
    <scope>NUCLEOTIDE SEQUENCE [LARGE SCALE GENOMIC DNA]</scope>
    <source>
        <strain evidence="4">cv. Nipponbare</strain>
    </source>
</reference>
<gene>
    <name evidence="3" type="ORF">OSJNBa0062J13.40</name>
    <name evidence="2" type="ORF">P0660D08.9</name>
</gene>
<feature type="compositionally biased region" description="Basic and acidic residues" evidence="1">
    <location>
        <begin position="12"/>
        <end position="26"/>
    </location>
</feature>
<dbReference type="EMBL" id="AP003457">
    <property type="protein sequence ID" value="BAD68374.1"/>
    <property type="molecule type" value="Genomic_DNA"/>
</dbReference>
<evidence type="ECO:0000256" key="1">
    <source>
        <dbReference type="SAM" id="MobiDB-lite"/>
    </source>
</evidence>
<evidence type="ECO:0000313" key="4">
    <source>
        <dbReference type="Proteomes" id="UP000000763"/>
    </source>
</evidence>
<evidence type="ECO:0000313" key="2">
    <source>
        <dbReference type="EMBL" id="BAD68374.1"/>
    </source>
</evidence>
<name>Q5VPQ7_ORYSJ</name>
<protein>
    <submittedName>
        <fullName evidence="3">Uncharacterized protein</fullName>
    </submittedName>
</protein>
<organism evidence="3 4">
    <name type="scientific">Oryza sativa subsp. japonica</name>
    <name type="common">Rice</name>
    <dbReference type="NCBI Taxonomy" id="39947"/>
    <lineage>
        <taxon>Eukaryota</taxon>
        <taxon>Viridiplantae</taxon>
        <taxon>Streptophyta</taxon>
        <taxon>Embryophyta</taxon>
        <taxon>Tracheophyta</taxon>
        <taxon>Spermatophyta</taxon>
        <taxon>Magnoliopsida</taxon>
        <taxon>Liliopsida</taxon>
        <taxon>Poales</taxon>
        <taxon>Poaceae</taxon>
        <taxon>BOP clade</taxon>
        <taxon>Oryzoideae</taxon>
        <taxon>Oryzeae</taxon>
        <taxon>Oryzinae</taxon>
        <taxon>Oryza</taxon>
        <taxon>Oryza sativa</taxon>
    </lineage>
</organism>
<dbReference type="EMBL" id="AP003564">
    <property type="protein sequence ID" value="BAD68568.1"/>
    <property type="molecule type" value="Genomic_DNA"/>
</dbReference>
<proteinExistence type="predicted"/>
<feature type="compositionally biased region" description="Pro residues" evidence="1">
    <location>
        <begin position="71"/>
        <end position="81"/>
    </location>
</feature>
<feature type="compositionally biased region" description="Low complexity" evidence="1">
    <location>
        <begin position="48"/>
        <end position="70"/>
    </location>
</feature>